<evidence type="ECO:0000313" key="3">
    <source>
        <dbReference type="Proteomes" id="UP001472866"/>
    </source>
</evidence>
<proteinExistence type="predicted"/>
<feature type="signal peptide" evidence="1">
    <location>
        <begin position="1"/>
        <end position="17"/>
    </location>
</feature>
<keyword evidence="3" id="KW-1185">Reference proteome</keyword>
<dbReference type="Proteomes" id="UP001472866">
    <property type="component" value="Chromosome 07"/>
</dbReference>
<name>A0AAX4PBN2_9CHLO</name>
<feature type="chain" id="PRO_5043556513" description="YtxH domain-containing protein" evidence="1">
    <location>
        <begin position="18"/>
        <end position="54"/>
    </location>
</feature>
<protein>
    <recommendedName>
        <fullName evidence="4">YtxH domain-containing protein</fullName>
    </recommendedName>
</protein>
<organism evidence="2 3">
    <name type="scientific">Chloropicon roscoffensis</name>
    <dbReference type="NCBI Taxonomy" id="1461544"/>
    <lineage>
        <taxon>Eukaryota</taxon>
        <taxon>Viridiplantae</taxon>
        <taxon>Chlorophyta</taxon>
        <taxon>Chloropicophyceae</taxon>
        <taxon>Chloropicales</taxon>
        <taxon>Chloropicaceae</taxon>
        <taxon>Chloropicon</taxon>
    </lineage>
</organism>
<dbReference type="EMBL" id="CP151507">
    <property type="protein sequence ID" value="WZN63298.1"/>
    <property type="molecule type" value="Genomic_DNA"/>
</dbReference>
<evidence type="ECO:0000256" key="1">
    <source>
        <dbReference type="SAM" id="SignalP"/>
    </source>
</evidence>
<dbReference type="InterPro" id="IPR027854">
    <property type="entry name" value="STMP1"/>
</dbReference>
<evidence type="ECO:0008006" key="4">
    <source>
        <dbReference type="Google" id="ProtNLM"/>
    </source>
</evidence>
<keyword evidence="1" id="KW-0732">Signal</keyword>
<sequence length="54" mass="5915">MGTTSTLAALSAGVVLGVFISQQYAVPDLKEGVDWLSKQVKKVEKMYKKPSKEE</sequence>
<reference evidence="2 3" key="1">
    <citation type="submission" date="2024-03" db="EMBL/GenBank/DDBJ databases">
        <title>Complete genome sequence of the green alga Chloropicon roscoffensis RCC1871.</title>
        <authorList>
            <person name="Lemieux C."/>
            <person name="Pombert J.-F."/>
            <person name="Otis C."/>
            <person name="Turmel M."/>
        </authorList>
    </citation>
    <scope>NUCLEOTIDE SEQUENCE [LARGE SCALE GENOMIC DNA]</scope>
    <source>
        <strain evidence="2 3">RCC1871</strain>
    </source>
</reference>
<accession>A0AAX4PBN2</accession>
<dbReference type="AlphaFoldDB" id="A0AAX4PBN2"/>
<gene>
    <name evidence="2" type="ORF">HKI87_07g48460</name>
</gene>
<dbReference type="Pfam" id="PF15054">
    <property type="entry name" value="DUF4535"/>
    <property type="match status" value="1"/>
</dbReference>
<evidence type="ECO:0000313" key="2">
    <source>
        <dbReference type="EMBL" id="WZN63298.1"/>
    </source>
</evidence>